<protein>
    <submittedName>
        <fullName evidence="2">Predicted protein</fullName>
    </submittedName>
</protein>
<evidence type="ECO:0000313" key="2">
    <source>
        <dbReference type="EMBL" id="BAK05263.1"/>
    </source>
</evidence>
<evidence type="ECO:0000256" key="1">
    <source>
        <dbReference type="SAM" id="MobiDB-lite"/>
    </source>
</evidence>
<name>F2ED41_HORVV</name>
<feature type="region of interest" description="Disordered" evidence="1">
    <location>
        <begin position="23"/>
        <end position="101"/>
    </location>
</feature>
<dbReference type="EMBL" id="AK374066">
    <property type="protein sequence ID" value="BAK05263.1"/>
    <property type="molecule type" value="mRNA"/>
</dbReference>
<proteinExistence type="evidence at transcript level"/>
<accession>F2ED41</accession>
<reference evidence="2" key="1">
    <citation type="journal article" date="2011" name="Plant Physiol.">
        <title>Comprehensive sequence analysis of 24,783 barley full-length cDNAs derived from 12 clone libraries.</title>
        <authorList>
            <person name="Matsumoto T."/>
            <person name="Tanaka T."/>
            <person name="Sakai H."/>
            <person name="Amano N."/>
            <person name="Kanamori H."/>
            <person name="Kurita K."/>
            <person name="Kikuta A."/>
            <person name="Kamiya K."/>
            <person name="Yamamoto M."/>
            <person name="Ikawa H."/>
            <person name="Fujii N."/>
            <person name="Hori K."/>
            <person name="Itoh T."/>
            <person name="Sato K."/>
        </authorList>
    </citation>
    <scope>NUCLEOTIDE SEQUENCE</scope>
    <source>
        <tissue evidence="2">Flower</tissue>
    </source>
</reference>
<sequence length="119" mass="12940">MSPGAAATCRSIVSGCSSVATHTSHFSPIADPWRPQQSHHRPGPNPLRQQPTHPPDPVGLLLPLSRAPMGRGPAQAPLTKQRPPWAWNHHPSLPTEHVARRHVSVQVLSPFPSSEQSMQ</sequence>
<organism evidence="2">
    <name type="scientific">Hordeum vulgare subsp. vulgare</name>
    <name type="common">Domesticated barley</name>
    <dbReference type="NCBI Taxonomy" id="112509"/>
    <lineage>
        <taxon>Eukaryota</taxon>
        <taxon>Viridiplantae</taxon>
        <taxon>Streptophyta</taxon>
        <taxon>Embryophyta</taxon>
        <taxon>Tracheophyta</taxon>
        <taxon>Spermatophyta</taxon>
        <taxon>Magnoliopsida</taxon>
        <taxon>Liliopsida</taxon>
        <taxon>Poales</taxon>
        <taxon>Poaceae</taxon>
        <taxon>BOP clade</taxon>
        <taxon>Pooideae</taxon>
        <taxon>Triticodae</taxon>
        <taxon>Triticeae</taxon>
        <taxon>Hordeinae</taxon>
        <taxon>Hordeum</taxon>
    </lineage>
</organism>
<dbReference type="AlphaFoldDB" id="F2ED41"/>